<evidence type="ECO:0000313" key="9">
    <source>
        <dbReference type="EMBL" id="TGO03929.1"/>
    </source>
</evidence>
<sequence>MNVLVSGQVQGVGFRWSTCRAARELGVAGWVRNLPDGRVEAEVEGDRDAVDRAVAWLEHGPSTAAVTGTHVSEVPATGESGFDQR</sequence>
<accession>A0A4Z1DYE6</accession>
<dbReference type="EMBL" id="RHPJ01000005">
    <property type="protein sequence ID" value="TGO03929.1"/>
    <property type="molecule type" value="Genomic_DNA"/>
</dbReference>
<comment type="caution">
    <text evidence="9">The sequence shown here is derived from an EMBL/GenBank/DDBJ whole genome shotgun (WGS) entry which is preliminary data.</text>
</comment>
<evidence type="ECO:0000256" key="4">
    <source>
        <dbReference type="ARBA" id="ARBA00047645"/>
    </source>
</evidence>
<evidence type="ECO:0000259" key="8">
    <source>
        <dbReference type="PROSITE" id="PS51160"/>
    </source>
</evidence>
<evidence type="ECO:0000256" key="3">
    <source>
        <dbReference type="ARBA" id="ARBA00015991"/>
    </source>
</evidence>
<organism evidence="9 10">
    <name type="scientific">Serinibacter arcticus</name>
    <dbReference type="NCBI Taxonomy" id="1655435"/>
    <lineage>
        <taxon>Bacteria</taxon>
        <taxon>Bacillati</taxon>
        <taxon>Actinomycetota</taxon>
        <taxon>Actinomycetes</taxon>
        <taxon>Micrococcales</taxon>
        <taxon>Beutenbergiaceae</taxon>
        <taxon>Serinibacter</taxon>
    </lineage>
</organism>
<dbReference type="PROSITE" id="PS00150">
    <property type="entry name" value="ACYLPHOSPHATASE_1"/>
    <property type="match status" value="1"/>
</dbReference>
<feature type="active site" evidence="5">
    <location>
        <position position="33"/>
    </location>
</feature>
<evidence type="ECO:0000256" key="7">
    <source>
        <dbReference type="RuleBase" id="RU004168"/>
    </source>
</evidence>
<dbReference type="PROSITE" id="PS51160">
    <property type="entry name" value="ACYLPHOSPHATASE_3"/>
    <property type="match status" value="1"/>
</dbReference>
<evidence type="ECO:0000256" key="5">
    <source>
        <dbReference type="PROSITE-ProRule" id="PRU00520"/>
    </source>
</evidence>
<evidence type="ECO:0000256" key="2">
    <source>
        <dbReference type="ARBA" id="ARBA00012150"/>
    </source>
</evidence>
<dbReference type="Proteomes" id="UP000297318">
    <property type="component" value="Unassembled WGS sequence"/>
</dbReference>
<dbReference type="InterPro" id="IPR036046">
    <property type="entry name" value="Acylphosphatase-like_dom_sf"/>
</dbReference>
<dbReference type="SUPFAM" id="SSF54975">
    <property type="entry name" value="Acylphosphatase/BLUF domain-like"/>
    <property type="match status" value="1"/>
</dbReference>
<evidence type="ECO:0000256" key="1">
    <source>
        <dbReference type="ARBA" id="ARBA00005614"/>
    </source>
</evidence>
<dbReference type="InterPro" id="IPR020456">
    <property type="entry name" value="Acylphosphatase"/>
</dbReference>
<dbReference type="AlphaFoldDB" id="A0A4Z1DYE6"/>
<feature type="domain" description="Acylphosphatase-like" evidence="8">
    <location>
        <begin position="1"/>
        <end position="85"/>
    </location>
</feature>
<protein>
    <recommendedName>
        <fullName evidence="3 5">Acylphosphatase</fullName>
        <ecNumber evidence="2 5">3.6.1.7</ecNumber>
    </recommendedName>
</protein>
<feature type="active site" evidence="5">
    <location>
        <position position="15"/>
    </location>
</feature>
<evidence type="ECO:0000313" key="10">
    <source>
        <dbReference type="Proteomes" id="UP000297318"/>
    </source>
</evidence>
<proteinExistence type="inferred from homology"/>
<dbReference type="InterPro" id="IPR017968">
    <property type="entry name" value="Acylphosphatase_CS"/>
</dbReference>
<name>A0A4Z1DYE6_9MICO</name>
<comment type="catalytic activity">
    <reaction evidence="4 5 6">
        <text>an acyl phosphate + H2O = a carboxylate + phosphate + H(+)</text>
        <dbReference type="Rhea" id="RHEA:14965"/>
        <dbReference type="ChEBI" id="CHEBI:15377"/>
        <dbReference type="ChEBI" id="CHEBI:15378"/>
        <dbReference type="ChEBI" id="CHEBI:29067"/>
        <dbReference type="ChEBI" id="CHEBI:43474"/>
        <dbReference type="ChEBI" id="CHEBI:59918"/>
        <dbReference type="EC" id="3.6.1.7"/>
    </reaction>
</comment>
<dbReference type="PROSITE" id="PS00151">
    <property type="entry name" value="ACYLPHOSPHATASE_2"/>
    <property type="match status" value="1"/>
</dbReference>
<dbReference type="PANTHER" id="PTHR47268:SF4">
    <property type="entry name" value="ACYLPHOSPHATASE"/>
    <property type="match status" value="1"/>
</dbReference>
<dbReference type="Pfam" id="PF00708">
    <property type="entry name" value="Acylphosphatase"/>
    <property type="match status" value="1"/>
</dbReference>
<keyword evidence="5 6" id="KW-0378">Hydrolase</keyword>
<dbReference type="PANTHER" id="PTHR47268">
    <property type="entry name" value="ACYLPHOSPHATASE"/>
    <property type="match status" value="1"/>
</dbReference>
<keyword evidence="10" id="KW-1185">Reference proteome</keyword>
<dbReference type="GO" id="GO:0003998">
    <property type="term" value="F:acylphosphatase activity"/>
    <property type="evidence" value="ECO:0007669"/>
    <property type="project" value="UniProtKB-EC"/>
</dbReference>
<evidence type="ECO:0000256" key="6">
    <source>
        <dbReference type="RuleBase" id="RU000553"/>
    </source>
</evidence>
<gene>
    <name evidence="9" type="ORF">SERN_2941</name>
</gene>
<reference evidence="9 10" key="1">
    <citation type="submission" date="2018-11" db="EMBL/GenBank/DDBJ databases">
        <title>Complete genome sequencing of the Actinobacteria Serinibacter sp. K3-2.</title>
        <authorList>
            <person name="Rakitin A.L."/>
            <person name="Beletsky A.V."/>
            <person name="Mardanov A.V."/>
            <person name="Ravin N.V."/>
            <person name="Gromova A.S."/>
            <person name="Filippova S.N."/>
            <person name="Gal'Chenko V.F."/>
        </authorList>
    </citation>
    <scope>NUCLEOTIDE SEQUENCE [LARGE SCALE GENOMIC DNA]</scope>
    <source>
        <strain evidence="9 10">K3-2</strain>
    </source>
</reference>
<dbReference type="Gene3D" id="3.30.70.100">
    <property type="match status" value="1"/>
</dbReference>
<comment type="similarity">
    <text evidence="1 7">Belongs to the acylphosphatase family.</text>
</comment>
<dbReference type="EC" id="3.6.1.7" evidence="2 5"/>
<dbReference type="InterPro" id="IPR001792">
    <property type="entry name" value="Acylphosphatase-like_dom"/>
</dbReference>